<dbReference type="InterPro" id="IPR021884">
    <property type="entry name" value="Ice-bd_prot"/>
</dbReference>
<evidence type="ECO:0000256" key="1">
    <source>
        <dbReference type="ARBA" id="ARBA00005445"/>
    </source>
</evidence>
<dbReference type="AlphaFoldDB" id="N1WHW7"/>
<name>N1WHW7_9LEPT</name>
<sequence>MKIKANMKLSVIGALIVASFMNTITCESNEPSNLRLAATLYLLGVNTETAGPSAPDLRSAATFASFGGGAGITNQGTITSITGDMGTTGASTMITGFHNLTCGYTETPLNIGAVSGTIYTNVPSPAGVTCTEGTAATFEAATTTAADALAAFNDLASRPNGMDPGAGQLGGLTLIPGVYKSAAGPFLITGSDLTLDAQGNADAVWIFQMASALTVGAPAAPRSVILVNGAQAKNVYWQVGSAATINGAGGGTMVGTIIASAGITFSTAGNLTPTTLNGRALGLFASVTMVNTIINSSGVPAAVQPATAPVSGVTVTGSTSADVVGVVSGGGYINVENNGGHVAATETGTGTINIVNNGGVLTATNTGNGVMTIHSNATGAVTVTNTGNGNVTVNATGAAAIALTHTGDDDYIYP</sequence>
<evidence type="ECO:0000313" key="4">
    <source>
        <dbReference type="Proteomes" id="UP000012313"/>
    </source>
</evidence>
<organism evidence="3 4">
    <name type="scientific">Leptospira weilii serovar Ranarum str. ICFT</name>
    <dbReference type="NCBI Taxonomy" id="1218598"/>
    <lineage>
        <taxon>Bacteria</taxon>
        <taxon>Pseudomonadati</taxon>
        <taxon>Spirochaetota</taxon>
        <taxon>Spirochaetia</taxon>
        <taxon>Leptospirales</taxon>
        <taxon>Leptospiraceae</taxon>
        <taxon>Leptospira</taxon>
    </lineage>
</organism>
<comment type="caution">
    <text evidence="3">The sequence shown here is derived from an EMBL/GenBank/DDBJ whole genome shotgun (WGS) entry which is preliminary data.</text>
</comment>
<dbReference type="RefSeq" id="WP_002998956.1">
    <property type="nucleotide sequence ID" value="NZ_AOHC02000021.1"/>
</dbReference>
<evidence type="ECO:0000256" key="2">
    <source>
        <dbReference type="ARBA" id="ARBA00022729"/>
    </source>
</evidence>
<protein>
    <submittedName>
        <fullName evidence="3">PF11999 family protein</fullName>
    </submittedName>
</protein>
<keyword evidence="4" id="KW-1185">Reference proteome</keyword>
<reference evidence="3" key="1">
    <citation type="submission" date="2013-03" db="EMBL/GenBank/DDBJ databases">
        <authorList>
            <person name="Harkins D.M."/>
            <person name="Durkin A.S."/>
            <person name="Brinkac L.M."/>
            <person name="Haft D.H."/>
            <person name="Selengut J.D."/>
            <person name="Sanka R."/>
            <person name="DePew J."/>
            <person name="Purushe J."/>
            <person name="Hartskeerl R.A."/>
            <person name="Ahmed A."/>
            <person name="van der Linden H."/>
            <person name="Goris M.G.A."/>
            <person name="Vinetz J.M."/>
            <person name="Sutton G.G."/>
            <person name="Nierman W.C."/>
            <person name="Fouts D.E."/>
        </authorList>
    </citation>
    <scope>NUCLEOTIDE SEQUENCE [LARGE SCALE GENOMIC DNA]</scope>
    <source>
        <strain evidence="3">ICFT</strain>
    </source>
</reference>
<proteinExistence type="inferred from homology"/>
<dbReference type="Proteomes" id="UP000012313">
    <property type="component" value="Unassembled WGS sequence"/>
</dbReference>
<evidence type="ECO:0000313" key="3">
    <source>
        <dbReference type="EMBL" id="EMY78525.1"/>
    </source>
</evidence>
<dbReference type="EMBL" id="AOHC02000021">
    <property type="protein sequence ID" value="EMY78525.1"/>
    <property type="molecule type" value="Genomic_DNA"/>
</dbReference>
<dbReference type="STRING" id="1218598.LEP1GSC060_3886"/>
<comment type="similarity">
    <text evidence="1">Belongs to the ice-binding protein family.</text>
</comment>
<accession>N1WHW7</accession>
<gene>
    <name evidence="3" type="ORF">LEP1GSC060_3886</name>
</gene>
<dbReference type="Pfam" id="PF11999">
    <property type="entry name" value="Ice_binding"/>
    <property type="match status" value="1"/>
</dbReference>
<keyword evidence="2" id="KW-0732">Signal</keyword>
<dbReference type="OrthoDB" id="2082707at2"/>